<dbReference type="EMBL" id="JABSTR010000008">
    <property type="protein sequence ID" value="KAH9378261.1"/>
    <property type="molecule type" value="Genomic_DNA"/>
</dbReference>
<dbReference type="Proteomes" id="UP000821853">
    <property type="component" value="Unassembled WGS sequence"/>
</dbReference>
<evidence type="ECO:0000313" key="1">
    <source>
        <dbReference type="EMBL" id="KAH9378261.1"/>
    </source>
</evidence>
<sequence>MPQMLAYVCPAPVVEAPDSQLAGLLDVDYYSRLSRLLRVMAWVMKLVRNAAPSKPTVSGPLQATEINDAELYWLQNVQHTAVSSELAAHRGGKPLP</sequence>
<proteinExistence type="predicted"/>
<gene>
    <name evidence="1" type="ORF">HPB48_011466</name>
</gene>
<evidence type="ECO:0000313" key="2">
    <source>
        <dbReference type="Proteomes" id="UP000821853"/>
    </source>
</evidence>
<organism evidence="1 2">
    <name type="scientific">Haemaphysalis longicornis</name>
    <name type="common">Bush tick</name>
    <dbReference type="NCBI Taxonomy" id="44386"/>
    <lineage>
        <taxon>Eukaryota</taxon>
        <taxon>Metazoa</taxon>
        <taxon>Ecdysozoa</taxon>
        <taxon>Arthropoda</taxon>
        <taxon>Chelicerata</taxon>
        <taxon>Arachnida</taxon>
        <taxon>Acari</taxon>
        <taxon>Parasitiformes</taxon>
        <taxon>Ixodida</taxon>
        <taxon>Ixodoidea</taxon>
        <taxon>Ixodidae</taxon>
        <taxon>Haemaphysalinae</taxon>
        <taxon>Haemaphysalis</taxon>
    </lineage>
</organism>
<comment type="caution">
    <text evidence="1">The sequence shown here is derived from an EMBL/GenBank/DDBJ whole genome shotgun (WGS) entry which is preliminary data.</text>
</comment>
<dbReference type="AlphaFoldDB" id="A0A9J6GS21"/>
<name>A0A9J6GS21_HAELO</name>
<dbReference type="OrthoDB" id="6434642at2759"/>
<dbReference type="VEuPathDB" id="VectorBase:HLOH_053901"/>
<keyword evidence="2" id="KW-1185">Reference proteome</keyword>
<reference evidence="1 2" key="1">
    <citation type="journal article" date="2020" name="Cell">
        <title>Large-Scale Comparative Analyses of Tick Genomes Elucidate Their Genetic Diversity and Vector Capacities.</title>
        <authorList>
            <consortium name="Tick Genome and Microbiome Consortium (TIGMIC)"/>
            <person name="Jia N."/>
            <person name="Wang J."/>
            <person name="Shi W."/>
            <person name="Du L."/>
            <person name="Sun Y."/>
            <person name="Zhan W."/>
            <person name="Jiang J.F."/>
            <person name="Wang Q."/>
            <person name="Zhang B."/>
            <person name="Ji P."/>
            <person name="Bell-Sakyi L."/>
            <person name="Cui X.M."/>
            <person name="Yuan T.T."/>
            <person name="Jiang B.G."/>
            <person name="Yang W.F."/>
            <person name="Lam T.T."/>
            <person name="Chang Q.C."/>
            <person name="Ding S.J."/>
            <person name="Wang X.J."/>
            <person name="Zhu J.G."/>
            <person name="Ruan X.D."/>
            <person name="Zhao L."/>
            <person name="Wei J.T."/>
            <person name="Ye R.Z."/>
            <person name="Que T.C."/>
            <person name="Du C.H."/>
            <person name="Zhou Y.H."/>
            <person name="Cheng J.X."/>
            <person name="Dai P.F."/>
            <person name="Guo W.B."/>
            <person name="Han X.H."/>
            <person name="Huang E.J."/>
            <person name="Li L.F."/>
            <person name="Wei W."/>
            <person name="Gao Y.C."/>
            <person name="Liu J.Z."/>
            <person name="Shao H.Z."/>
            <person name="Wang X."/>
            <person name="Wang C.C."/>
            <person name="Yang T.C."/>
            <person name="Huo Q.B."/>
            <person name="Li W."/>
            <person name="Chen H.Y."/>
            <person name="Chen S.E."/>
            <person name="Zhou L.G."/>
            <person name="Ni X.B."/>
            <person name="Tian J.H."/>
            <person name="Sheng Y."/>
            <person name="Liu T."/>
            <person name="Pan Y.S."/>
            <person name="Xia L.Y."/>
            <person name="Li J."/>
            <person name="Zhao F."/>
            <person name="Cao W.C."/>
        </authorList>
    </citation>
    <scope>NUCLEOTIDE SEQUENCE [LARGE SCALE GENOMIC DNA]</scope>
    <source>
        <strain evidence="1">HaeL-2018</strain>
    </source>
</reference>
<protein>
    <submittedName>
        <fullName evidence="1">Uncharacterized protein</fullName>
    </submittedName>
</protein>
<accession>A0A9J6GS21</accession>